<evidence type="ECO:0000313" key="2">
    <source>
        <dbReference type="Proteomes" id="UP000027265"/>
    </source>
</evidence>
<dbReference type="InParanoid" id="A0A067PLI2"/>
<dbReference type="AlphaFoldDB" id="A0A067PLI2"/>
<organism evidence="1 2">
    <name type="scientific">Jaapia argillacea MUCL 33604</name>
    <dbReference type="NCBI Taxonomy" id="933084"/>
    <lineage>
        <taxon>Eukaryota</taxon>
        <taxon>Fungi</taxon>
        <taxon>Dikarya</taxon>
        <taxon>Basidiomycota</taxon>
        <taxon>Agaricomycotina</taxon>
        <taxon>Agaricomycetes</taxon>
        <taxon>Agaricomycetidae</taxon>
        <taxon>Jaapiales</taxon>
        <taxon>Jaapiaceae</taxon>
        <taxon>Jaapia</taxon>
    </lineage>
</organism>
<reference evidence="2" key="1">
    <citation type="journal article" date="2014" name="Proc. Natl. Acad. Sci. U.S.A.">
        <title>Extensive sampling of basidiomycete genomes demonstrates inadequacy of the white-rot/brown-rot paradigm for wood decay fungi.</title>
        <authorList>
            <person name="Riley R."/>
            <person name="Salamov A.A."/>
            <person name="Brown D.W."/>
            <person name="Nagy L.G."/>
            <person name="Floudas D."/>
            <person name="Held B.W."/>
            <person name="Levasseur A."/>
            <person name="Lombard V."/>
            <person name="Morin E."/>
            <person name="Otillar R."/>
            <person name="Lindquist E.A."/>
            <person name="Sun H."/>
            <person name="LaButti K.M."/>
            <person name="Schmutz J."/>
            <person name="Jabbour D."/>
            <person name="Luo H."/>
            <person name="Baker S.E."/>
            <person name="Pisabarro A.G."/>
            <person name="Walton J.D."/>
            <person name="Blanchette R.A."/>
            <person name="Henrissat B."/>
            <person name="Martin F."/>
            <person name="Cullen D."/>
            <person name="Hibbett D.S."/>
            <person name="Grigoriev I.V."/>
        </authorList>
    </citation>
    <scope>NUCLEOTIDE SEQUENCE [LARGE SCALE GENOMIC DNA]</scope>
    <source>
        <strain evidence="2">MUCL 33604</strain>
    </source>
</reference>
<accession>A0A067PLI2</accession>
<protein>
    <submittedName>
        <fullName evidence="1">Uncharacterized protein</fullName>
    </submittedName>
</protein>
<dbReference type="HOGENOM" id="CLU_2574187_0_0_1"/>
<sequence>MNLLLDDARKMSCNALLPCPRQSSSFRQHEVSRNELHKAVHDDQRSCSILLADNENKVADVNIEFRHQVSSTVSLFPLQRE</sequence>
<dbReference type="EMBL" id="KL197724">
    <property type="protein sequence ID" value="KDQ55753.1"/>
    <property type="molecule type" value="Genomic_DNA"/>
</dbReference>
<name>A0A067PLI2_9AGAM</name>
<keyword evidence="2" id="KW-1185">Reference proteome</keyword>
<dbReference type="Proteomes" id="UP000027265">
    <property type="component" value="Unassembled WGS sequence"/>
</dbReference>
<gene>
    <name evidence="1" type="ORF">JAAARDRAFT_37179</name>
</gene>
<proteinExistence type="predicted"/>
<evidence type="ECO:0000313" key="1">
    <source>
        <dbReference type="EMBL" id="KDQ55753.1"/>
    </source>
</evidence>